<feature type="transmembrane region" description="Helical" evidence="8">
    <location>
        <begin position="298"/>
        <end position="316"/>
    </location>
</feature>
<dbReference type="CDD" id="cd06550">
    <property type="entry name" value="TM_ABC_iron-siderophores_like"/>
    <property type="match status" value="1"/>
</dbReference>
<dbReference type="SUPFAM" id="SSF81345">
    <property type="entry name" value="ABC transporter involved in vitamin B12 uptake, BtuC"/>
    <property type="match status" value="1"/>
</dbReference>
<name>A0A5K7X2Z2_9BACL</name>
<keyword evidence="4" id="KW-1003">Cell membrane</keyword>
<evidence type="ECO:0000256" key="7">
    <source>
        <dbReference type="ARBA" id="ARBA00023136"/>
    </source>
</evidence>
<dbReference type="GO" id="GO:0033214">
    <property type="term" value="P:siderophore-iron import into cell"/>
    <property type="evidence" value="ECO:0007669"/>
    <property type="project" value="TreeGrafter"/>
</dbReference>
<evidence type="ECO:0000256" key="5">
    <source>
        <dbReference type="ARBA" id="ARBA00022692"/>
    </source>
</evidence>
<evidence type="ECO:0000256" key="6">
    <source>
        <dbReference type="ARBA" id="ARBA00022989"/>
    </source>
</evidence>
<evidence type="ECO:0000256" key="3">
    <source>
        <dbReference type="ARBA" id="ARBA00022448"/>
    </source>
</evidence>
<dbReference type="GO" id="GO:0005886">
    <property type="term" value="C:plasma membrane"/>
    <property type="evidence" value="ECO:0007669"/>
    <property type="project" value="UniProtKB-SubCell"/>
</dbReference>
<dbReference type="InterPro" id="IPR000522">
    <property type="entry name" value="ABC_transptr_permease_BtuC"/>
</dbReference>
<feature type="transmembrane region" description="Helical" evidence="8">
    <location>
        <begin position="213"/>
        <end position="239"/>
    </location>
</feature>
<dbReference type="GO" id="GO:0022857">
    <property type="term" value="F:transmembrane transporter activity"/>
    <property type="evidence" value="ECO:0007669"/>
    <property type="project" value="InterPro"/>
</dbReference>
<feature type="transmembrane region" description="Helical" evidence="8">
    <location>
        <begin position="82"/>
        <end position="99"/>
    </location>
</feature>
<evidence type="ECO:0000256" key="8">
    <source>
        <dbReference type="SAM" id="Phobius"/>
    </source>
</evidence>
<dbReference type="Proteomes" id="UP000326951">
    <property type="component" value="Chromosome"/>
</dbReference>
<dbReference type="FunFam" id="1.10.3470.10:FF:000001">
    <property type="entry name" value="Vitamin B12 ABC transporter permease BtuC"/>
    <property type="match status" value="1"/>
</dbReference>
<keyword evidence="7 8" id="KW-0472">Membrane</keyword>
<sequence length="351" mass="37065">MAKLAALKAKHINQSIKNSRMKKWSFPILLIVGPFLLVFAIGVSISYGAANIDLKTVWDAVFHYNAQLVPHKIIWELRMPRVLGSVIIGACFSVSGALMQGVTRNPLADSGILGINAGAAFVLALCYAFFPALPFFYLMICSFIGAGVGAGIVYGMSSLSPNGMSPVRLVLAGAAVSALLTALSQGLAIYFQIGQDLAFWYAGGTTGIHWFELMMILPWVIGAFLAALFLSPSITILSLGDNIASGLGMHTGIIKTASIVMVLILAGAAVSVVGAIGFVGLIVPHLTRYLVGTDYRKIIPSTAILGSLLLVLADLGARSINPPYETPVGVLIALIGIPFFLYLAGSERSDH</sequence>
<evidence type="ECO:0000256" key="2">
    <source>
        <dbReference type="ARBA" id="ARBA00007935"/>
    </source>
</evidence>
<feature type="transmembrane region" description="Helical" evidence="8">
    <location>
        <begin position="136"/>
        <end position="157"/>
    </location>
</feature>
<reference evidence="9 10" key="1">
    <citation type="submission" date="2019-09" db="EMBL/GenBank/DDBJ databases">
        <title>Complete genome sequence of Sporolactobacillus terrae 70-3.</title>
        <authorList>
            <person name="Tanaka N."/>
            <person name="Shiwa Y."/>
            <person name="Fujita N."/>
            <person name="Tanasupawat S."/>
        </authorList>
    </citation>
    <scope>NUCLEOTIDE SEQUENCE [LARGE SCALE GENOMIC DNA]</scope>
    <source>
        <strain evidence="9 10">70-3</strain>
    </source>
</reference>
<feature type="transmembrane region" description="Helical" evidence="8">
    <location>
        <begin position="328"/>
        <end position="345"/>
    </location>
</feature>
<proteinExistence type="inferred from homology"/>
<dbReference type="Gene3D" id="1.10.3470.10">
    <property type="entry name" value="ABC transporter involved in vitamin B12 uptake, BtuC"/>
    <property type="match status" value="1"/>
</dbReference>
<comment type="similarity">
    <text evidence="2">Belongs to the binding-protein-dependent transport system permease family. FecCD subfamily.</text>
</comment>
<keyword evidence="3" id="KW-0813">Transport</keyword>
<protein>
    <submittedName>
        <fullName evidence="9">Ferrichrome ABC transporter permease</fullName>
    </submittedName>
</protein>
<dbReference type="PANTHER" id="PTHR30472:SF58">
    <property type="entry name" value="IRON(3+)-HYDROXAMATE IMPORT SYSTEM PERMEASE PROTEIN FHUB"/>
    <property type="match status" value="1"/>
</dbReference>
<dbReference type="Pfam" id="PF01032">
    <property type="entry name" value="FecCD"/>
    <property type="match status" value="1"/>
</dbReference>
<dbReference type="PANTHER" id="PTHR30472">
    <property type="entry name" value="FERRIC ENTEROBACTIN TRANSPORT SYSTEM PERMEASE PROTEIN"/>
    <property type="match status" value="1"/>
</dbReference>
<feature type="transmembrane region" description="Helical" evidence="8">
    <location>
        <begin position="26"/>
        <end position="49"/>
    </location>
</feature>
<dbReference type="AlphaFoldDB" id="A0A5K7X2Z2"/>
<gene>
    <name evidence="9" type="primary">fhuB_2</name>
    <name evidence="9" type="ORF">St703_30990</name>
</gene>
<evidence type="ECO:0000256" key="1">
    <source>
        <dbReference type="ARBA" id="ARBA00004651"/>
    </source>
</evidence>
<dbReference type="InterPro" id="IPR037294">
    <property type="entry name" value="ABC_BtuC-like"/>
</dbReference>
<evidence type="ECO:0000313" key="9">
    <source>
        <dbReference type="EMBL" id="BBO00395.1"/>
    </source>
</evidence>
<keyword evidence="6 8" id="KW-1133">Transmembrane helix</keyword>
<evidence type="ECO:0000256" key="4">
    <source>
        <dbReference type="ARBA" id="ARBA00022475"/>
    </source>
</evidence>
<feature type="transmembrane region" description="Helical" evidence="8">
    <location>
        <begin position="260"/>
        <end position="286"/>
    </location>
</feature>
<dbReference type="EMBL" id="AP021853">
    <property type="protein sequence ID" value="BBO00395.1"/>
    <property type="molecule type" value="Genomic_DNA"/>
</dbReference>
<comment type="subcellular location">
    <subcellularLocation>
        <location evidence="1">Cell membrane</location>
        <topology evidence="1">Multi-pass membrane protein</topology>
    </subcellularLocation>
</comment>
<feature type="transmembrane region" description="Helical" evidence="8">
    <location>
        <begin position="169"/>
        <end position="193"/>
    </location>
</feature>
<organism evidence="9 10">
    <name type="scientific">Sporolactobacillus terrae</name>
    <dbReference type="NCBI Taxonomy" id="269673"/>
    <lineage>
        <taxon>Bacteria</taxon>
        <taxon>Bacillati</taxon>
        <taxon>Bacillota</taxon>
        <taxon>Bacilli</taxon>
        <taxon>Bacillales</taxon>
        <taxon>Sporolactobacillaceae</taxon>
        <taxon>Sporolactobacillus</taxon>
    </lineage>
</organism>
<keyword evidence="5 8" id="KW-0812">Transmembrane</keyword>
<accession>A0A5K7X2Z2</accession>
<evidence type="ECO:0000313" key="10">
    <source>
        <dbReference type="Proteomes" id="UP000326951"/>
    </source>
</evidence>
<feature type="transmembrane region" description="Helical" evidence="8">
    <location>
        <begin position="111"/>
        <end position="130"/>
    </location>
</feature>